<dbReference type="Proteomes" id="UP001165685">
    <property type="component" value="Unassembled WGS sequence"/>
</dbReference>
<comment type="caution">
    <text evidence="1">The sequence shown here is derived from an EMBL/GenBank/DDBJ whole genome shotgun (WGS) entry which is preliminary data.</text>
</comment>
<reference evidence="1" key="1">
    <citation type="submission" date="2023-01" db="EMBL/GenBank/DDBJ databases">
        <title>Draft genome sequence of Nocardiopsis sp. LSu2-4 isolated from halophytes.</title>
        <authorList>
            <person name="Duangmal K."/>
            <person name="Chantavorakit T."/>
        </authorList>
    </citation>
    <scope>NUCLEOTIDE SEQUENCE</scope>
    <source>
        <strain evidence="1">LSu2-4</strain>
    </source>
</reference>
<organism evidence="1 2">
    <name type="scientific">Nocardiopsis suaedae</name>
    <dbReference type="NCBI Taxonomy" id="3018444"/>
    <lineage>
        <taxon>Bacteria</taxon>
        <taxon>Bacillati</taxon>
        <taxon>Actinomycetota</taxon>
        <taxon>Actinomycetes</taxon>
        <taxon>Streptosporangiales</taxon>
        <taxon>Nocardiopsidaceae</taxon>
        <taxon>Nocardiopsis</taxon>
    </lineage>
</organism>
<dbReference type="EMBL" id="JAQFWP010000002">
    <property type="protein sequence ID" value="MDA2803264.1"/>
    <property type="molecule type" value="Genomic_DNA"/>
</dbReference>
<name>A0ABT4TF01_9ACTN</name>
<evidence type="ECO:0008006" key="3">
    <source>
        <dbReference type="Google" id="ProtNLM"/>
    </source>
</evidence>
<accession>A0ABT4TF01</accession>
<gene>
    <name evidence="1" type="ORF">O4U47_01965</name>
</gene>
<evidence type="ECO:0000313" key="1">
    <source>
        <dbReference type="EMBL" id="MDA2803264.1"/>
    </source>
</evidence>
<evidence type="ECO:0000313" key="2">
    <source>
        <dbReference type="Proteomes" id="UP001165685"/>
    </source>
</evidence>
<keyword evidence="2" id="KW-1185">Reference proteome</keyword>
<protein>
    <recommendedName>
        <fullName evidence="3">DUF559 domain-containing protein</fullName>
    </recommendedName>
</protein>
<proteinExistence type="predicted"/>
<sequence length="44" mass="5138">MTRADCTRHKAILDTHPEVHLLRFSRRDLPDLDEVVKLIADALR</sequence>